<feature type="signal peptide" evidence="1">
    <location>
        <begin position="1"/>
        <end position="23"/>
    </location>
</feature>
<evidence type="ECO:0000256" key="1">
    <source>
        <dbReference type="SAM" id="SignalP"/>
    </source>
</evidence>
<keyword evidence="3" id="KW-1185">Reference proteome</keyword>
<evidence type="ECO:0000313" key="3">
    <source>
        <dbReference type="Proteomes" id="UP001295423"/>
    </source>
</evidence>
<proteinExistence type="predicted"/>
<name>A0AAD2JJB1_9STRA</name>
<feature type="chain" id="PRO_5042242305" evidence="1">
    <location>
        <begin position="24"/>
        <end position="376"/>
    </location>
</feature>
<dbReference type="AlphaFoldDB" id="A0AAD2JJB1"/>
<organism evidence="2 3">
    <name type="scientific">Cylindrotheca closterium</name>
    <dbReference type="NCBI Taxonomy" id="2856"/>
    <lineage>
        <taxon>Eukaryota</taxon>
        <taxon>Sar</taxon>
        <taxon>Stramenopiles</taxon>
        <taxon>Ochrophyta</taxon>
        <taxon>Bacillariophyta</taxon>
        <taxon>Bacillariophyceae</taxon>
        <taxon>Bacillariophycidae</taxon>
        <taxon>Bacillariales</taxon>
        <taxon>Bacillariaceae</taxon>
        <taxon>Cylindrotheca</taxon>
    </lineage>
</organism>
<accession>A0AAD2JJB1</accession>
<gene>
    <name evidence="2" type="ORF">CYCCA115_LOCUS15514</name>
</gene>
<dbReference type="EMBL" id="CAKOGP040001870">
    <property type="protein sequence ID" value="CAJ1954945.1"/>
    <property type="molecule type" value="Genomic_DNA"/>
</dbReference>
<keyword evidence="1" id="KW-0732">Signal</keyword>
<protein>
    <submittedName>
        <fullName evidence="2">Uncharacterized protein</fullName>
    </submittedName>
</protein>
<dbReference type="Proteomes" id="UP001295423">
    <property type="component" value="Unassembled WGS sequence"/>
</dbReference>
<evidence type="ECO:0000313" key="2">
    <source>
        <dbReference type="EMBL" id="CAJ1954945.1"/>
    </source>
</evidence>
<sequence>MARSMIFYSTLLGLIFLAVSLQANPSFWSRTTDFLGEKYGNVTGIKKTLFGSSSWSSMLTVDPSNIVSRMIHHGGLLVTPAMDRDLKLMGEFCLAEKVQLNVVERRLLIHNFTIRLPDDDSSHDDALRIHRIALHWDSYFKPCVEIEVDDVFILVDFFNVFLTKNNWIAMSKKGFPPTFEDPDMIAPAKDYNAEDSMVRVGSIAFAGDVHLLLNSRPLQKPISNITFSFEKLKAFERIIKEESAKVDATGRRGCTTTAVYDLIEKQVKAVIQKVIQDIARDLALDNGQGTKDKLQLLKAGTKKTVKEYLLNAGEWSEQRLQKKLADELDKRDRDDEKPQGKRKQFLNKIRRFGLSQLNEIISMGEEKEEIKEEDEL</sequence>
<reference evidence="2" key="1">
    <citation type="submission" date="2023-08" db="EMBL/GenBank/DDBJ databases">
        <authorList>
            <person name="Audoor S."/>
            <person name="Bilcke G."/>
        </authorList>
    </citation>
    <scope>NUCLEOTIDE SEQUENCE</scope>
</reference>
<comment type="caution">
    <text evidence="2">The sequence shown here is derived from an EMBL/GenBank/DDBJ whole genome shotgun (WGS) entry which is preliminary data.</text>
</comment>